<sequence>MSRSILAAAYRKLSHSKLRHGAADESDNPEYHCLLPAKNRGNLMLPRPAHRPAPRGVRTDPSARDVVGAALTALVWDKRQANSSPDWKRKARDFRGARGNLPICGSDTVRRRMLTSDLAAWTSELIATSACCGPTGLAKERIKKQLLKAPRGGLADVLRQRQPKSVSNRNGYTKGHHKAILRSALELASL</sequence>
<name>A0A7S4J5F2_9STRA</name>
<proteinExistence type="predicted"/>
<evidence type="ECO:0000313" key="1">
    <source>
        <dbReference type="EMBL" id="CAE2252384.1"/>
    </source>
</evidence>
<accession>A0A7S4J5F2</accession>
<dbReference type="EMBL" id="HBKQ01032238">
    <property type="protein sequence ID" value="CAE2252384.1"/>
    <property type="molecule type" value="Transcribed_RNA"/>
</dbReference>
<reference evidence="1" key="1">
    <citation type="submission" date="2021-01" db="EMBL/GenBank/DDBJ databases">
        <authorList>
            <person name="Corre E."/>
            <person name="Pelletier E."/>
            <person name="Niang G."/>
            <person name="Scheremetjew M."/>
            <person name="Finn R."/>
            <person name="Kale V."/>
            <person name="Holt S."/>
            <person name="Cochrane G."/>
            <person name="Meng A."/>
            <person name="Brown T."/>
            <person name="Cohen L."/>
        </authorList>
    </citation>
    <scope>NUCLEOTIDE SEQUENCE</scope>
    <source>
        <strain evidence="1">Isolate 1302-5</strain>
    </source>
</reference>
<organism evidence="1">
    <name type="scientific">Odontella aurita</name>
    <dbReference type="NCBI Taxonomy" id="265563"/>
    <lineage>
        <taxon>Eukaryota</taxon>
        <taxon>Sar</taxon>
        <taxon>Stramenopiles</taxon>
        <taxon>Ochrophyta</taxon>
        <taxon>Bacillariophyta</taxon>
        <taxon>Mediophyceae</taxon>
        <taxon>Biddulphiophycidae</taxon>
        <taxon>Eupodiscales</taxon>
        <taxon>Odontellaceae</taxon>
        <taxon>Odontella</taxon>
    </lineage>
</organism>
<dbReference type="AlphaFoldDB" id="A0A7S4J5F2"/>
<protein>
    <submittedName>
        <fullName evidence="1">Uncharacterized protein</fullName>
    </submittedName>
</protein>
<gene>
    <name evidence="1" type="ORF">OAUR00152_LOCUS22007</name>
</gene>